<keyword evidence="1" id="KW-0732">Signal</keyword>
<name>A0AAN7NWN0_9COLE</name>
<keyword evidence="3" id="KW-1185">Reference proteome</keyword>
<reference evidence="3" key="1">
    <citation type="submission" date="2023-01" db="EMBL/GenBank/DDBJ databases">
        <title>Key to firefly adult light organ development and bioluminescence: homeobox transcription factors regulate luciferase expression and transportation to peroxisome.</title>
        <authorList>
            <person name="Fu X."/>
        </authorList>
    </citation>
    <scope>NUCLEOTIDE SEQUENCE [LARGE SCALE GENOMIC DNA]</scope>
</reference>
<dbReference type="EMBL" id="JARPUR010000006">
    <property type="protein sequence ID" value="KAK4874375.1"/>
    <property type="molecule type" value="Genomic_DNA"/>
</dbReference>
<dbReference type="Proteomes" id="UP001353858">
    <property type="component" value="Unassembled WGS sequence"/>
</dbReference>
<sequence length="277" mass="31920">MKTNFILSSMLFLLFLCVVQIIAKCPDDCKQSNFLYESFQCKPNCIDTDDCPISYDCSSINQHDDMCFFNGNNFKIGESASNSLTWENCMGCSCSENRNNKTNFICYYADCARPFQIDEGCVYKYILGQCCVQGVLCPPFNKCLLEGEIFQEENGKFYHPKDNCTKCACERGESTEGVIKCEKQYCKDLLFHQEDIRRMCAPFYNHVLYDCCPSQWICPENKIIFDEPVESHEDITCLFGDKTLKKKQKFYIDHEMGKIVCECKLPPFATCSLLETN</sequence>
<protein>
    <recommendedName>
        <fullName evidence="4">VWFC domain-containing protein</fullName>
    </recommendedName>
</protein>
<feature type="signal peptide" evidence="1">
    <location>
        <begin position="1"/>
        <end position="23"/>
    </location>
</feature>
<evidence type="ECO:0000313" key="3">
    <source>
        <dbReference type="Proteomes" id="UP001353858"/>
    </source>
</evidence>
<evidence type="ECO:0000313" key="2">
    <source>
        <dbReference type="EMBL" id="KAK4874375.1"/>
    </source>
</evidence>
<feature type="chain" id="PRO_5043052437" description="VWFC domain-containing protein" evidence="1">
    <location>
        <begin position="24"/>
        <end position="277"/>
    </location>
</feature>
<evidence type="ECO:0000256" key="1">
    <source>
        <dbReference type="SAM" id="SignalP"/>
    </source>
</evidence>
<proteinExistence type="predicted"/>
<evidence type="ECO:0008006" key="4">
    <source>
        <dbReference type="Google" id="ProtNLM"/>
    </source>
</evidence>
<gene>
    <name evidence="2" type="ORF">RN001_013735</name>
</gene>
<dbReference type="AlphaFoldDB" id="A0AAN7NWN0"/>
<organism evidence="2 3">
    <name type="scientific">Aquatica leii</name>
    <dbReference type="NCBI Taxonomy" id="1421715"/>
    <lineage>
        <taxon>Eukaryota</taxon>
        <taxon>Metazoa</taxon>
        <taxon>Ecdysozoa</taxon>
        <taxon>Arthropoda</taxon>
        <taxon>Hexapoda</taxon>
        <taxon>Insecta</taxon>
        <taxon>Pterygota</taxon>
        <taxon>Neoptera</taxon>
        <taxon>Endopterygota</taxon>
        <taxon>Coleoptera</taxon>
        <taxon>Polyphaga</taxon>
        <taxon>Elateriformia</taxon>
        <taxon>Elateroidea</taxon>
        <taxon>Lampyridae</taxon>
        <taxon>Luciolinae</taxon>
        <taxon>Aquatica</taxon>
    </lineage>
</organism>
<accession>A0AAN7NWN0</accession>
<comment type="caution">
    <text evidence="2">The sequence shown here is derived from an EMBL/GenBank/DDBJ whole genome shotgun (WGS) entry which is preliminary data.</text>
</comment>